<keyword evidence="5" id="KW-1185">Reference proteome</keyword>
<feature type="compositionally biased region" description="Basic and acidic residues" evidence="3">
    <location>
        <begin position="643"/>
        <end position="658"/>
    </location>
</feature>
<dbReference type="Proteomes" id="UP000838412">
    <property type="component" value="Chromosome 10"/>
</dbReference>
<feature type="coiled-coil region" evidence="2">
    <location>
        <begin position="212"/>
        <end position="250"/>
    </location>
</feature>
<evidence type="ECO:0000256" key="3">
    <source>
        <dbReference type="SAM" id="MobiDB-lite"/>
    </source>
</evidence>
<sequence length="658" mass="77462">MLLPGTRRGKHEVMVEKSCENYKSRSKPSITGLHPEQAFLTSAMSGRDLKNFLFLHRSDTTDKGQVFTRILSGNQSNKYRLVDYDAVRALIADRRRAGEEKLGKVQQIAQRSRAGKEHNLQKQHKMVWHKEQLRLTTARRQAQIELDSMTSPLTSDLPACTQFFQECEAYSAMLSADTGDFKAATVDPMWDLREDLLYWLQEHAEVISQGEGEELREEHQEVRSQVESVKTQQTVLLERLQEEQSRLEAELNLPYLQNLLHSGEKLQETGIPQAVADLECPDRKLKESVLQEFLHIDSRYQERLQELEHANKETIRSSTGGWKPDDHWVFQVLLEQYPHDLPHRRQLYLDRLRKHLPRKTRAALVSHEAWYSAYRLYHDQVRSIQHSWTRDRAELMGKARATFAAVCTAHEQAMEAKIKHQEQEEICAALREQLHYWQEIKREQMAIEAAIKARMREEEEERRQMEEEKEKKRRAKDHKRLVEFYEEKQKARAVAAEADRRRMEELHKLMAEQAEHDKERVKYREEQIEKKTQQKREAQERQEEEERQKERRLEALRQMVEPHVEVDPVRMMGDTTASKARMGVGAEEDINIQKPLFHLHGFTDQQVASDNRVRVEQALREAGLHTSEYARHILKDIAPPRLPRKDQESSVHRLLDHN</sequence>
<dbReference type="PANTHER" id="PTHR21549:SF1">
    <property type="entry name" value="COILED-COIL DOMAIN-CONTAINING PROTEIN 148"/>
    <property type="match status" value="1"/>
</dbReference>
<evidence type="ECO:0000313" key="4">
    <source>
        <dbReference type="EMBL" id="CAH1239116.1"/>
    </source>
</evidence>
<evidence type="ECO:0000256" key="2">
    <source>
        <dbReference type="SAM" id="Coils"/>
    </source>
</evidence>
<dbReference type="InterPro" id="IPR039902">
    <property type="entry name" value="CCDC148/CCDC112"/>
</dbReference>
<organism evidence="4 5">
    <name type="scientific">Branchiostoma lanceolatum</name>
    <name type="common">Common lancelet</name>
    <name type="synonym">Amphioxus lanceolatum</name>
    <dbReference type="NCBI Taxonomy" id="7740"/>
    <lineage>
        <taxon>Eukaryota</taxon>
        <taxon>Metazoa</taxon>
        <taxon>Chordata</taxon>
        <taxon>Cephalochordata</taxon>
        <taxon>Leptocardii</taxon>
        <taxon>Amphioxiformes</taxon>
        <taxon>Branchiostomatidae</taxon>
        <taxon>Branchiostoma</taxon>
    </lineage>
</organism>
<feature type="region of interest" description="Disordered" evidence="3">
    <location>
        <begin position="512"/>
        <end position="552"/>
    </location>
</feature>
<gene>
    <name evidence="4" type="primary">CCDC148</name>
    <name evidence="4" type="ORF">BLAG_LOCUS3492</name>
</gene>
<accession>A0A8J9YQW6</accession>
<evidence type="ECO:0000313" key="5">
    <source>
        <dbReference type="Proteomes" id="UP000838412"/>
    </source>
</evidence>
<reference evidence="4" key="1">
    <citation type="submission" date="2022-01" db="EMBL/GenBank/DDBJ databases">
        <authorList>
            <person name="Braso-Vives M."/>
        </authorList>
    </citation>
    <scope>NUCLEOTIDE SEQUENCE</scope>
</reference>
<dbReference type="OrthoDB" id="448087at2759"/>
<dbReference type="PANTHER" id="PTHR21549">
    <property type="entry name" value="MUTATED IN BLADDER CANCER 1"/>
    <property type="match status" value="1"/>
</dbReference>
<dbReference type="AlphaFoldDB" id="A0A8J9YQW6"/>
<keyword evidence="1 2" id="KW-0175">Coiled coil</keyword>
<proteinExistence type="predicted"/>
<protein>
    <submittedName>
        <fullName evidence="4">CCDC148 protein</fullName>
    </submittedName>
</protein>
<name>A0A8J9YQW6_BRALA</name>
<feature type="region of interest" description="Disordered" evidence="3">
    <location>
        <begin position="638"/>
        <end position="658"/>
    </location>
</feature>
<dbReference type="EMBL" id="OV696695">
    <property type="protein sequence ID" value="CAH1239116.1"/>
    <property type="molecule type" value="Genomic_DNA"/>
</dbReference>
<evidence type="ECO:0000256" key="1">
    <source>
        <dbReference type="ARBA" id="ARBA00023054"/>
    </source>
</evidence>